<comment type="caution">
    <text evidence="7">The sequence shown here is derived from an EMBL/GenBank/DDBJ whole genome shotgun (WGS) entry which is preliminary data.</text>
</comment>
<evidence type="ECO:0000256" key="4">
    <source>
        <dbReference type="ARBA" id="ARBA00023136"/>
    </source>
</evidence>
<evidence type="ECO:0000313" key="8">
    <source>
        <dbReference type="Proteomes" id="UP000037600"/>
    </source>
</evidence>
<feature type="signal peptide" evidence="6">
    <location>
        <begin position="1"/>
        <end position="19"/>
    </location>
</feature>
<dbReference type="OrthoDB" id="5731040at2"/>
<proteinExistence type="inferred from homology"/>
<comment type="similarity">
    <text evidence="2">Belongs to the MipA/OmpV family.</text>
</comment>
<dbReference type="STRING" id="1513271.XM47_11840"/>
<evidence type="ECO:0000313" key="7">
    <source>
        <dbReference type="EMBL" id="KMT64895.1"/>
    </source>
</evidence>
<gene>
    <name evidence="7" type="ORF">XM47_11840</name>
</gene>
<feature type="chain" id="PRO_5005298654" description="Structural protein MipA" evidence="6">
    <location>
        <begin position="20"/>
        <end position="320"/>
    </location>
</feature>
<dbReference type="GO" id="GO:0009279">
    <property type="term" value="C:cell outer membrane"/>
    <property type="evidence" value="ECO:0007669"/>
    <property type="project" value="UniProtKB-SubCell"/>
</dbReference>
<keyword evidence="5" id="KW-0998">Cell outer membrane</keyword>
<name>A0A0J8GQ31_9ALTE</name>
<evidence type="ECO:0000256" key="1">
    <source>
        <dbReference type="ARBA" id="ARBA00004442"/>
    </source>
</evidence>
<evidence type="ECO:0000256" key="2">
    <source>
        <dbReference type="ARBA" id="ARBA00005722"/>
    </source>
</evidence>
<reference evidence="7 8" key="1">
    <citation type="submission" date="2015-04" db="EMBL/GenBank/DDBJ databases">
        <title>Draft Genome Sequence of the Novel Agar-Digesting Marine Bacterium Q1.</title>
        <authorList>
            <person name="Li Y."/>
            <person name="Li D."/>
            <person name="Chen G."/>
            <person name="Du Z."/>
        </authorList>
    </citation>
    <scope>NUCLEOTIDE SEQUENCE [LARGE SCALE GENOMIC DNA]</scope>
    <source>
        <strain evidence="7 8">Q1</strain>
    </source>
</reference>
<keyword evidence="4" id="KW-0472">Membrane</keyword>
<accession>A0A0J8GQ31</accession>
<sequence>MKLKCLLPLLFVFAPYSLASEAEVAADQSLVKLNTWHISVAMGYGVKTNPLHSGDNFPLILVPSVKYYGEQIYFDNGDLGYTFNETESYNLSLVAKLNREFAHFVDWHPTNILGSVSFSSGHSLSVSSDNLDQTISELEKIAGEGDFVTNPGNGDPIDAPADSKNYKLSFAELSKRQWSIDLGLQANWYFAQQSQLSLGIYTDVFNRHGGQNINLNLSHYSYYFNRWKVRYKLGIEWLSSDLVNYYYGVSAADKVHSDYYYQAKSAVLPYVSISPSYPISSSWQILGSFSYQKLDESIKSSPIVIKDNRMTLFAGVNYVF</sequence>
<dbReference type="AlphaFoldDB" id="A0A0J8GQ31"/>
<evidence type="ECO:0000256" key="3">
    <source>
        <dbReference type="ARBA" id="ARBA00022729"/>
    </source>
</evidence>
<dbReference type="PANTHER" id="PTHR38776">
    <property type="entry name" value="MLTA-INTERACTING PROTEIN-RELATED"/>
    <property type="match status" value="1"/>
</dbReference>
<evidence type="ECO:0008006" key="9">
    <source>
        <dbReference type="Google" id="ProtNLM"/>
    </source>
</evidence>
<keyword evidence="3 6" id="KW-0732">Signal</keyword>
<protein>
    <recommendedName>
        <fullName evidence="9">Structural protein MipA</fullName>
    </recommendedName>
</protein>
<evidence type="ECO:0000256" key="6">
    <source>
        <dbReference type="SAM" id="SignalP"/>
    </source>
</evidence>
<comment type="subcellular location">
    <subcellularLocation>
        <location evidence="1">Cell outer membrane</location>
    </subcellularLocation>
</comment>
<dbReference type="GO" id="GO:0009252">
    <property type="term" value="P:peptidoglycan biosynthetic process"/>
    <property type="evidence" value="ECO:0007669"/>
    <property type="project" value="TreeGrafter"/>
</dbReference>
<dbReference type="Proteomes" id="UP000037600">
    <property type="component" value="Unassembled WGS sequence"/>
</dbReference>
<evidence type="ECO:0000256" key="5">
    <source>
        <dbReference type="ARBA" id="ARBA00023237"/>
    </source>
</evidence>
<keyword evidence="8" id="KW-1185">Reference proteome</keyword>
<dbReference type="RefSeq" id="WP_048692735.1">
    <property type="nucleotide sequence ID" value="NZ_KQ130492.1"/>
</dbReference>
<dbReference type="InterPro" id="IPR010583">
    <property type="entry name" value="MipA"/>
</dbReference>
<dbReference type="EMBL" id="LAZL01000018">
    <property type="protein sequence ID" value="KMT64895.1"/>
    <property type="molecule type" value="Genomic_DNA"/>
</dbReference>
<dbReference type="PANTHER" id="PTHR38776:SF1">
    <property type="entry name" value="MLTA-INTERACTING PROTEIN-RELATED"/>
    <property type="match status" value="1"/>
</dbReference>
<organism evidence="7 8">
    <name type="scientific">Catenovulum maritimum</name>
    <dbReference type="NCBI Taxonomy" id="1513271"/>
    <lineage>
        <taxon>Bacteria</taxon>
        <taxon>Pseudomonadati</taxon>
        <taxon>Pseudomonadota</taxon>
        <taxon>Gammaproteobacteria</taxon>
        <taxon>Alteromonadales</taxon>
        <taxon>Alteromonadaceae</taxon>
        <taxon>Catenovulum</taxon>
    </lineage>
</organism>
<dbReference type="Pfam" id="PF06629">
    <property type="entry name" value="MipA"/>
    <property type="match status" value="1"/>
</dbReference>